<evidence type="ECO:0000313" key="3">
    <source>
        <dbReference type="Proteomes" id="UP000249081"/>
    </source>
</evidence>
<protein>
    <submittedName>
        <fullName evidence="2">Uncharacterized protein</fullName>
    </submittedName>
</protein>
<dbReference type="EMBL" id="QBMN01000225">
    <property type="protein sequence ID" value="PZO34000.1"/>
    <property type="molecule type" value="Genomic_DNA"/>
</dbReference>
<feature type="transmembrane region" description="Helical" evidence="1">
    <location>
        <begin position="52"/>
        <end position="75"/>
    </location>
</feature>
<reference evidence="2 3" key="2">
    <citation type="submission" date="2018-06" db="EMBL/GenBank/DDBJ databases">
        <title>Metagenomic assembly of (sub)arctic Cyanobacteria and their associated microbiome from non-axenic cultures.</title>
        <authorList>
            <person name="Baurain D."/>
        </authorList>
    </citation>
    <scope>NUCLEOTIDE SEQUENCE [LARGE SCALE GENOMIC DNA]</scope>
    <source>
        <strain evidence="2">ULC041bin1</strain>
    </source>
</reference>
<reference evidence="3" key="1">
    <citation type="submission" date="2018-04" db="EMBL/GenBank/DDBJ databases">
        <authorList>
            <person name="Cornet L."/>
        </authorList>
    </citation>
    <scope>NUCLEOTIDE SEQUENCE [LARGE SCALE GENOMIC DNA]</scope>
</reference>
<evidence type="ECO:0000313" key="2">
    <source>
        <dbReference type="EMBL" id="PZO34000.1"/>
    </source>
</evidence>
<dbReference type="AlphaFoldDB" id="A0A2W4VQ15"/>
<dbReference type="Proteomes" id="UP000249081">
    <property type="component" value="Unassembled WGS sequence"/>
</dbReference>
<accession>A0A2W4VQ15</accession>
<proteinExistence type="predicted"/>
<keyword evidence="1" id="KW-0812">Transmembrane</keyword>
<feature type="transmembrane region" description="Helical" evidence="1">
    <location>
        <begin position="102"/>
        <end position="133"/>
    </location>
</feature>
<organism evidence="2 3">
    <name type="scientific">Shackletoniella antarctica</name>
    <dbReference type="NCBI Taxonomy" id="268115"/>
    <lineage>
        <taxon>Bacteria</taxon>
        <taxon>Bacillati</taxon>
        <taxon>Cyanobacteriota</taxon>
        <taxon>Cyanophyceae</taxon>
        <taxon>Oculatellales</taxon>
        <taxon>Oculatellaceae</taxon>
        <taxon>Shackletoniella</taxon>
    </lineage>
</organism>
<keyword evidence="1" id="KW-1133">Transmembrane helix</keyword>
<name>A0A2W4VQ15_9CYAN</name>
<sequence>MGFTLSANSLFSRGISNQIGRAKNNAGGFLDRIVQAGKKVVNVLTFGNLKGFLIGAALAQIPTLIFSLTGLWSLFTSSAIELYYFDWNIPDDRIDQQAKSRWLAYGGILGGTAGTAIGFFACGIVPATSLFAFDERLASYVLKEVGEEAFEELTFEMAYVLRLSLRNLARQTAGWLYKGARRWLKDPSNPIGDRLFGGRADAVRKNWGEANAPSWSFAQAVEEKVETIPSVFWQNFTEELIEESIDACIEAGYVVAQSAEGYYAQQKLAQVLTKEAARVVEVQPNRQNDAEKFVLAGPESEVRGQITTIMAQHQMVEDRDIGQVIGQPLDEYIRARPLDGLRLQFKLYSLKTPPYSRRGDQRLVEVVVTIADIDRAKLDWDRLRQVCGGPNGYLWGRFLAKANLDNGGTLKVYGGTPDEAEDRLKAFLALSSAEIKTLSVTEEKKEAERLRNPRMYKDITRVYPGHVSIINRQRTLYLDRGSPSRQGNYIDKRARFDLWRSVQPPDFEDRVRELLRRVDSANTASP</sequence>
<gene>
    <name evidence="2" type="ORF">DCF17_21120</name>
</gene>
<keyword evidence="1" id="KW-0472">Membrane</keyword>
<evidence type="ECO:0000256" key="1">
    <source>
        <dbReference type="SAM" id="Phobius"/>
    </source>
</evidence>
<comment type="caution">
    <text evidence="2">The sequence shown here is derived from an EMBL/GenBank/DDBJ whole genome shotgun (WGS) entry which is preliminary data.</text>
</comment>